<evidence type="ECO:0000313" key="5">
    <source>
        <dbReference type="Ensembl" id="ENSNMLP00000043001.1"/>
    </source>
</evidence>
<dbReference type="SUPFAM" id="SSF54928">
    <property type="entry name" value="RNA-binding domain, RBD"/>
    <property type="match status" value="1"/>
</dbReference>
<feature type="compositionally biased region" description="Polar residues" evidence="3">
    <location>
        <begin position="1"/>
        <end position="15"/>
    </location>
</feature>
<dbReference type="InterPro" id="IPR012677">
    <property type="entry name" value="Nucleotide-bd_a/b_plait_sf"/>
</dbReference>
<dbReference type="Ensembl" id="ENSNMLT00000047745.1">
    <property type="protein sequence ID" value="ENSNMLP00000043001.1"/>
    <property type="gene ID" value="ENSNMLG00000026155.1"/>
</dbReference>
<dbReference type="InterPro" id="IPR035979">
    <property type="entry name" value="RBD_domain_sf"/>
</dbReference>
<evidence type="ECO:0000313" key="6">
    <source>
        <dbReference type="Proteomes" id="UP000694523"/>
    </source>
</evidence>
<feature type="region of interest" description="Disordered" evidence="3">
    <location>
        <begin position="1"/>
        <end position="46"/>
    </location>
</feature>
<protein>
    <recommendedName>
        <fullName evidence="4">RRM domain-containing protein</fullName>
    </recommendedName>
</protein>
<reference evidence="5" key="1">
    <citation type="submission" date="2025-08" db="UniProtKB">
        <authorList>
            <consortium name="Ensembl"/>
        </authorList>
    </citation>
    <scope>IDENTIFICATION</scope>
</reference>
<keyword evidence="6" id="KW-1185">Reference proteome</keyword>
<dbReference type="SMART" id="SM00360">
    <property type="entry name" value="RRM"/>
    <property type="match status" value="1"/>
</dbReference>
<dbReference type="Proteomes" id="UP000694523">
    <property type="component" value="Unplaced"/>
</dbReference>
<feature type="compositionally biased region" description="Polar residues" evidence="3">
    <location>
        <begin position="35"/>
        <end position="46"/>
    </location>
</feature>
<keyword evidence="1 2" id="KW-0694">RNA-binding</keyword>
<organism evidence="5 6">
    <name type="scientific">Neogobius melanostomus</name>
    <name type="common">round goby</name>
    <dbReference type="NCBI Taxonomy" id="47308"/>
    <lineage>
        <taxon>Eukaryota</taxon>
        <taxon>Metazoa</taxon>
        <taxon>Chordata</taxon>
        <taxon>Craniata</taxon>
        <taxon>Vertebrata</taxon>
        <taxon>Euteleostomi</taxon>
        <taxon>Actinopterygii</taxon>
        <taxon>Neopterygii</taxon>
        <taxon>Teleostei</taxon>
        <taxon>Neoteleostei</taxon>
        <taxon>Acanthomorphata</taxon>
        <taxon>Gobiaria</taxon>
        <taxon>Gobiiformes</taxon>
        <taxon>Gobioidei</taxon>
        <taxon>Gobiidae</taxon>
        <taxon>Benthophilinae</taxon>
        <taxon>Neogobiini</taxon>
        <taxon>Neogobius</taxon>
    </lineage>
</organism>
<dbReference type="AlphaFoldDB" id="A0A8C6UZK3"/>
<proteinExistence type="predicted"/>
<accession>A0A8C6UZK3</accession>
<dbReference type="Pfam" id="PF00076">
    <property type="entry name" value="RRM_1"/>
    <property type="match status" value="1"/>
</dbReference>
<dbReference type="Gene3D" id="3.30.70.330">
    <property type="match status" value="1"/>
</dbReference>
<sequence length="173" mass="19172">TQCTQKFNLSGPQNHGHNRHSTGPMEQAHSGGANGQQPDPSENTSVNESLTLDLQSFRRPGEKTFTQRCRLFVGNLPPGVSDEELENLFAKYGKASEIFVNKERGFGFVRLETRILAEIARAELDDTPFRGKPIRVRFATHGDRIPAPVVVSWANTSPTLPPVSAYVGVRMRK</sequence>
<evidence type="ECO:0000256" key="3">
    <source>
        <dbReference type="SAM" id="MobiDB-lite"/>
    </source>
</evidence>
<feature type="domain" description="RRM" evidence="4">
    <location>
        <begin position="69"/>
        <end position="141"/>
    </location>
</feature>
<dbReference type="GO" id="GO:0003723">
    <property type="term" value="F:RNA binding"/>
    <property type="evidence" value="ECO:0007669"/>
    <property type="project" value="UniProtKB-UniRule"/>
</dbReference>
<dbReference type="InterPro" id="IPR000504">
    <property type="entry name" value="RRM_dom"/>
</dbReference>
<evidence type="ECO:0000256" key="1">
    <source>
        <dbReference type="ARBA" id="ARBA00022884"/>
    </source>
</evidence>
<reference evidence="5" key="2">
    <citation type="submission" date="2025-09" db="UniProtKB">
        <authorList>
            <consortium name="Ensembl"/>
        </authorList>
    </citation>
    <scope>IDENTIFICATION</scope>
</reference>
<name>A0A8C6UZK3_9GOBI</name>
<dbReference type="PANTHER" id="PTHR23189">
    <property type="entry name" value="RNA RECOGNITION MOTIF-CONTAINING"/>
    <property type="match status" value="1"/>
</dbReference>
<evidence type="ECO:0000256" key="2">
    <source>
        <dbReference type="PROSITE-ProRule" id="PRU00176"/>
    </source>
</evidence>
<dbReference type="PROSITE" id="PS50102">
    <property type="entry name" value="RRM"/>
    <property type="match status" value="1"/>
</dbReference>
<evidence type="ECO:0000259" key="4">
    <source>
        <dbReference type="PROSITE" id="PS50102"/>
    </source>
</evidence>